<evidence type="ECO:0000313" key="2">
    <source>
        <dbReference type="EMBL" id="MDQ2104765.1"/>
    </source>
</evidence>
<feature type="region of interest" description="Disordered" evidence="1">
    <location>
        <begin position="53"/>
        <end position="134"/>
    </location>
</feature>
<gene>
    <name evidence="2" type="ORF">QSG27_18845</name>
</gene>
<sequence length="134" mass="13524">MELRRGLMGLAGVAGVWLLAGGTSALAAPPRCENITVDSLRQACLDRAARCEPMRSAAERDECYRGRGPKTAEAPVATEGPLRLIPKAAPPPPPPPPPPAPAPSPMAAPPAPPPSAPPPPAPLPPPPAPAASVV</sequence>
<name>A0ABU0WKM2_9PROT</name>
<accession>A0ABU0WKM2</accession>
<evidence type="ECO:0000256" key="1">
    <source>
        <dbReference type="SAM" id="MobiDB-lite"/>
    </source>
</evidence>
<dbReference type="EMBL" id="JAUJFI010000102">
    <property type="protein sequence ID" value="MDQ2104765.1"/>
    <property type="molecule type" value="Genomic_DNA"/>
</dbReference>
<comment type="caution">
    <text evidence="2">The sequence shown here is derived from an EMBL/GenBank/DDBJ whole genome shotgun (WGS) entry which is preliminary data.</text>
</comment>
<keyword evidence="3" id="KW-1185">Reference proteome</keyword>
<dbReference type="RefSeq" id="WP_306708812.1">
    <property type="nucleotide sequence ID" value="NZ_JAUJFI010000102.1"/>
</dbReference>
<feature type="non-terminal residue" evidence="2">
    <location>
        <position position="134"/>
    </location>
</feature>
<reference evidence="2 3" key="1">
    <citation type="submission" date="2023-06" db="EMBL/GenBank/DDBJ databases">
        <title>Azospirillum isscasensis sp.nov, a bacterium isolated from rhizosphere soil of rice.</title>
        <authorList>
            <person name="Wang H."/>
        </authorList>
    </citation>
    <scope>NUCLEOTIDE SEQUENCE [LARGE SCALE GENOMIC DNA]</scope>
    <source>
        <strain evidence="2 3">C340-1</strain>
    </source>
</reference>
<feature type="compositionally biased region" description="Pro residues" evidence="1">
    <location>
        <begin position="88"/>
        <end position="134"/>
    </location>
</feature>
<organism evidence="2 3">
    <name type="scientific">Azospirillum isscasi</name>
    <dbReference type="NCBI Taxonomy" id="3053926"/>
    <lineage>
        <taxon>Bacteria</taxon>
        <taxon>Pseudomonadati</taxon>
        <taxon>Pseudomonadota</taxon>
        <taxon>Alphaproteobacteria</taxon>
        <taxon>Rhodospirillales</taxon>
        <taxon>Azospirillaceae</taxon>
        <taxon>Azospirillum</taxon>
    </lineage>
</organism>
<dbReference type="Proteomes" id="UP001227317">
    <property type="component" value="Unassembled WGS sequence"/>
</dbReference>
<feature type="compositionally biased region" description="Basic and acidic residues" evidence="1">
    <location>
        <begin position="53"/>
        <end position="65"/>
    </location>
</feature>
<evidence type="ECO:0000313" key="3">
    <source>
        <dbReference type="Proteomes" id="UP001227317"/>
    </source>
</evidence>
<protein>
    <submittedName>
        <fullName evidence="2">Uncharacterized protein</fullName>
    </submittedName>
</protein>
<proteinExistence type="predicted"/>